<dbReference type="Proteomes" id="UP001521150">
    <property type="component" value="Unassembled WGS sequence"/>
</dbReference>
<reference evidence="2 3" key="1">
    <citation type="submission" date="2021-12" db="EMBL/GenBank/DDBJ databases">
        <title>Genome sequence of Kibdelosporangium philippinense ATCC 49844.</title>
        <authorList>
            <person name="Fedorov E.A."/>
            <person name="Omeragic M."/>
            <person name="Shalygina K.F."/>
            <person name="Maclea K.S."/>
        </authorList>
    </citation>
    <scope>NUCLEOTIDE SEQUENCE [LARGE SCALE GENOMIC DNA]</scope>
    <source>
        <strain evidence="2 3">ATCC 49844</strain>
    </source>
</reference>
<dbReference type="SMART" id="SM00530">
    <property type="entry name" value="HTH_XRE"/>
    <property type="match status" value="1"/>
</dbReference>
<dbReference type="PROSITE" id="PS50943">
    <property type="entry name" value="HTH_CROC1"/>
    <property type="match status" value="1"/>
</dbReference>
<dbReference type="Pfam" id="PF19054">
    <property type="entry name" value="DUF5753"/>
    <property type="match status" value="1"/>
</dbReference>
<name>A0ABS8ZGG1_9PSEU</name>
<dbReference type="EMBL" id="JAJVCN010000002">
    <property type="protein sequence ID" value="MCE7006916.1"/>
    <property type="molecule type" value="Genomic_DNA"/>
</dbReference>
<keyword evidence="3" id="KW-1185">Reference proteome</keyword>
<comment type="caution">
    <text evidence="2">The sequence shown here is derived from an EMBL/GenBank/DDBJ whole genome shotgun (WGS) entry which is preliminary data.</text>
</comment>
<dbReference type="RefSeq" id="WP_233728331.1">
    <property type="nucleotide sequence ID" value="NZ_JAJVCN010000002.1"/>
</dbReference>
<organism evidence="2 3">
    <name type="scientific">Kibdelosporangium philippinense</name>
    <dbReference type="NCBI Taxonomy" id="211113"/>
    <lineage>
        <taxon>Bacteria</taxon>
        <taxon>Bacillati</taxon>
        <taxon>Actinomycetota</taxon>
        <taxon>Actinomycetes</taxon>
        <taxon>Pseudonocardiales</taxon>
        <taxon>Pseudonocardiaceae</taxon>
        <taxon>Kibdelosporangium</taxon>
    </lineage>
</organism>
<evidence type="ECO:0000313" key="3">
    <source>
        <dbReference type="Proteomes" id="UP001521150"/>
    </source>
</evidence>
<dbReference type="Pfam" id="PF13560">
    <property type="entry name" value="HTH_31"/>
    <property type="match status" value="1"/>
</dbReference>
<evidence type="ECO:0000259" key="1">
    <source>
        <dbReference type="PROSITE" id="PS50943"/>
    </source>
</evidence>
<gene>
    <name evidence="2" type="ORF">LWC34_29415</name>
</gene>
<feature type="domain" description="HTH cro/C1-type" evidence="1">
    <location>
        <begin position="18"/>
        <end position="73"/>
    </location>
</feature>
<sequence>MTDEPGPAIRRRQLGRQLKELRLAAGFKTMDAAAEATDLSRATISRIESAKQVILPKTVRTLCHAYGIGAPMLDHLVRQAEESDDRGWLLEYAETVPNWFERYAKEEAEALKIWGYEAEFVPGLLQTDEYTRAVTTAARETVTPAALDESVAFRRARQARLDTDTAPELWFVINEAAVRRQVGSPQTMRDQLEHLVVMAQRPNITLQVLAFSAGAHPAMVGAFKLLTFPAESGLGTIYVEVQGGAVYPDRPADFDRYGWVFETLCDLALSPENTISLLTRLTSE</sequence>
<protein>
    <submittedName>
        <fullName evidence="2">Helix-turn-helix domain-containing protein</fullName>
    </submittedName>
</protein>
<dbReference type="InterPro" id="IPR010982">
    <property type="entry name" value="Lambda_DNA-bd_dom_sf"/>
</dbReference>
<proteinExistence type="predicted"/>
<evidence type="ECO:0000313" key="2">
    <source>
        <dbReference type="EMBL" id="MCE7006916.1"/>
    </source>
</evidence>
<dbReference type="Gene3D" id="1.10.260.40">
    <property type="entry name" value="lambda repressor-like DNA-binding domains"/>
    <property type="match status" value="1"/>
</dbReference>
<dbReference type="InterPro" id="IPR001387">
    <property type="entry name" value="Cro/C1-type_HTH"/>
</dbReference>
<dbReference type="SUPFAM" id="SSF47413">
    <property type="entry name" value="lambda repressor-like DNA-binding domains"/>
    <property type="match status" value="1"/>
</dbReference>
<accession>A0ABS8ZGG1</accession>
<dbReference type="InterPro" id="IPR043917">
    <property type="entry name" value="DUF5753"/>
</dbReference>
<dbReference type="CDD" id="cd00093">
    <property type="entry name" value="HTH_XRE"/>
    <property type="match status" value="1"/>
</dbReference>